<feature type="domain" description="Pyrrolo-quinoline quinone repeat" evidence="2">
    <location>
        <begin position="201"/>
        <end position="264"/>
    </location>
</feature>
<evidence type="ECO:0000313" key="4">
    <source>
        <dbReference type="Proteomes" id="UP001056855"/>
    </source>
</evidence>
<dbReference type="RefSeq" id="WP_254156286.1">
    <property type="nucleotide sequence ID" value="NZ_CP100355.1"/>
</dbReference>
<reference evidence="3" key="1">
    <citation type="submission" date="2022-06" db="EMBL/GenBank/DDBJ databases">
        <title>Diverse halophilic archaea isolated from saline environments.</title>
        <authorList>
            <person name="Cui H.-L."/>
        </authorList>
    </citation>
    <scope>NUCLEOTIDE SEQUENCE</scope>
    <source>
        <strain evidence="3">WLHS1</strain>
    </source>
</reference>
<feature type="compositionally biased region" description="Acidic residues" evidence="1">
    <location>
        <begin position="270"/>
        <end position="289"/>
    </location>
</feature>
<gene>
    <name evidence="3" type="ORF">NGM29_11320</name>
</gene>
<dbReference type="Pfam" id="PF13360">
    <property type="entry name" value="PQQ_2"/>
    <property type="match status" value="2"/>
</dbReference>
<dbReference type="InterPro" id="IPR006311">
    <property type="entry name" value="TAT_signal"/>
</dbReference>
<dbReference type="KEGG" id="sawl:NGM29_11320"/>
<feature type="region of interest" description="Disordered" evidence="1">
    <location>
        <begin position="268"/>
        <end position="289"/>
    </location>
</feature>
<dbReference type="AlphaFoldDB" id="A0A9E7N6E0"/>
<dbReference type="InterPro" id="IPR011047">
    <property type="entry name" value="Quinoprotein_ADH-like_sf"/>
</dbReference>
<evidence type="ECO:0000259" key="2">
    <source>
        <dbReference type="Pfam" id="PF13360"/>
    </source>
</evidence>
<dbReference type="PROSITE" id="PS51318">
    <property type="entry name" value="TAT"/>
    <property type="match status" value="1"/>
</dbReference>
<feature type="region of interest" description="Disordered" evidence="1">
    <location>
        <begin position="431"/>
        <end position="533"/>
    </location>
</feature>
<evidence type="ECO:0000313" key="3">
    <source>
        <dbReference type="EMBL" id="UTF52380.1"/>
    </source>
</evidence>
<organism evidence="3 4">
    <name type="scientific">Natronosalvus rutilus</name>
    <dbReference type="NCBI Taxonomy" id="2953753"/>
    <lineage>
        <taxon>Archaea</taxon>
        <taxon>Methanobacteriati</taxon>
        <taxon>Methanobacteriota</taxon>
        <taxon>Stenosarchaea group</taxon>
        <taxon>Halobacteria</taxon>
        <taxon>Halobacteriales</taxon>
        <taxon>Natrialbaceae</taxon>
        <taxon>Natronosalvus</taxon>
    </lineage>
</organism>
<dbReference type="Gene3D" id="2.130.10.10">
    <property type="entry name" value="YVTN repeat-like/Quinoprotein amine dehydrogenase"/>
    <property type="match status" value="1"/>
</dbReference>
<dbReference type="Proteomes" id="UP001056855">
    <property type="component" value="Chromosome"/>
</dbReference>
<dbReference type="Gene3D" id="2.40.128.630">
    <property type="match status" value="2"/>
</dbReference>
<dbReference type="InterPro" id="IPR015943">
    <property type="entry name" value="WD40/YVTN_repeat-like_dom_sf"/>
</dbReference>
<keyword evidence="4" id="KW-1185">Reference proteome</keyword>
<protein>
    <submittedName>
        <fullName evidence="3">PQQ-binding-like beta-propeller repeat protein</fullName>
    </submittedName>
</protein>
<accession>A0A9E7N6E0</accession>
<name>A0A9E7N6E0_9EURY</name>
<dbReference type="SUPFAM" id="SSF50998">
    <property type="entry name" value="Quinoprotein alcohol dehydrogenase-like"/>
    <property type="match status" value="1"/>
</dbReference>
<dbReference type="PANTHER" id="PTHR34512">
    <property type="entry name" value="CELL SURFACE PROTEIN"/>
    <property type="match status" value="1"/>
</dbReference>
<dbReference type="SMART" id="SM00564">
    <property type="entry name" value="PQQ"/>
    <property type="match status" value="4"/>
</dbReference>
<feature type="compositionally biased region" description="Acidic residues" evidence="1">
    <location>
        <begin position="436"/>
        <end position="459"/>
    </location>
</feature>
<dbReference type="PANTHER" id="PTHR34512:SF30">
    <property type="entry name" value="OUTER MEMBRANE PROTEIN ASSEMBLY FACTOR BAMB"/>
    <property type="match status" value="1"/>
</dbReference>
<evidence type="ECO:0000256" key="1">
    <source>
        <dbReference type="SAM" id="MobiDB-lite"/>
    </source>
</evidence>
<dbReference type="EMBL" id="CP100355">
    <property type="protein sequence ID" value="UTF52380.1"/>
    <property type="molecule type" value="Genomic_DNA"/>
</dbReference>
<dbReference type="InterPro" id="IPR018391">
    <property type="entry name" value="PQQ_b-propeller_rpt"/>
</dbReference>
<dbReference type="GeneID" id="73290644"/>
<feature type="compositionally biased region" description="Acidic residues" evidence="1">
    <location>
        <begin position="489"/>
        <end position="500"/>
    </location>
</feature>
<proteinExistence type="predicted"/>
<feature type="domain" description="Pyrrolo-quinoline quinone repeat" evidence="2">
    <location>
        <begin position="99"/>
        <end position="192"/>
    </location>
</feature>
<sequence length="555" mass="58209">MSLWPRRTVMALGASLVIGSFLGAAKTSGGAHAKSTVPMAVTSADADHWTSYHGTPGNTAALSDSSRFPAPETVAWEYEQDGDVVVADGTVYLRTGAGVHALSASDGSIQWVREDVGADGTPAVVDDTVYVAGDRVTALDADSGDTIWSMSFRTNGKIPSPTVVDGSIYVVVDGALRSLDADDGSPQWRRSGVDLERQDADVASFVSIPVAVANDLVYAAVGDAGFVALDAESGEPVWVVQEETPSRGEGLPSIVATEDRLYVAWLGDGGDSDVDDGDDEGVDGDSDEGEEEVCLVLDANDGAVLERVELRFPLAATDTVRVSAERHGVYAYNYETDHSWTVGGSMDAWGRPSIGGRTVVVPYHPADGDPAIFGVDIETGLEQWSLPLAAVGLEDPHEARWPDLTYAISDGTVYLSGHGSLVALEPATEVGADQFGGDEDDAAGVDTMDGDEASDTDDEHESRPNEGVASDESGDSDTTDADHSSNATETDDGTREDDTDGAAFDDTHQKTDIENGSSNDEEDGTPGFTVGTGLVSGGLVLEWLRRRLPANNSEQ</sequence>
<dbReference type="InterPro" id="IPR002372">
    <property type="entry name" value="PQQ_rpt_dom"/>
</dbReference>